<organism evidence="1 2">
    <name type="scientific">Rhizobium halophytocola</name>
    <dbReference type="NCBI Taxonomy" id="735519"/>
    <lineage>
        <taxon>Bacteria</taxon>
        <taxon>Pseudomonadati</taxon>
        <taxon>Pseudomonadota</taxon>
        <taxon>Alphaproteobacteria</taxon>
        <taxon>Hyphomicrobiales</taxon>
        <taxon>Rhizobiaceae</taxon>
        <taxon>Rhizobium/Agrobacterium group</taxon>
        <taxon>Rhizobium</taxon>
    </lineage>
</organism>
<gene>
    <name evidence="1" type="ORF">J2Z17_004146</name>
</gene>
<dbReference type="Pfam" id="PF05069">
    <property type="entry name" value="Phage_tail_S"/>
    <property type="match status" value="1"/>
</dbReference>
<proteinExistence type="predicted"/>
<comment type="caution">
    <text evidence="1">The sequence shown here is derived from an EMBL/GenBank/DDBJ whole genome shotgun (WGS) entry which is preliminary data.</text>
</comment>
<dbReference type="NCBIfam" id="TIGR01635">
    <property type="entry name" value="tail_comp_S"/>
    <property type="match status" value="1"/>
</dbReference>
<dbReference type="RefSeq" id="WP_209947735.1">
    <property type="nucleotide sequence ID" value="NZ_JAGGJU010000012.1"/>
</dbReference>
<name>A0ABS4E442_9HYPH</name>
<dbReference type="Proteomes" id="UP000759443">
    <property type="component" value="Unassembled WGS sequence"/>
</dbReference>
<evidence type="ECO:0000313" key="1">
    <source>
        <dbReference type="EMBL" id="MBP1852688.1"/>
    </source>
</evidence>
<sequence length="186" mass="20795">MPGALISLDDKTSPFIVNLIRQARHPGELMASIAGYLLTSTQRRFERETGPGGAKWPALSRRTANRRIGRRRRGTNNMLRVTNRLYSSLTTHATETTAEVGTNLIYAGPHQFGADIEQFARSQKSHFKRIRGRNRFVKAGTKGAVTRPVTIGKHVVRIPARPYLGFSEADITEIQEIGKDWLEAGR</sequence>
<keyword evidence="2" id="KW-1185">Reference proteome</keyword>
<reference evidence="1 2" key="1">
    <citation type="submission" date="2021-03" db="EMBL/GenBank/DDBJ databases">
        <title>Genomic Encyclopedia of Type Strains, Phase IV (KMG-IV): sequencing the most valuable type-strain genomes for metagenomic binning, comparative biology and taxonomic classification.</title>
        <authorList>
            <person name="Goeker M."/>
        </authorList>
    </citation>
    <scope>NUCLEOTIDE SEQUENCE [LARGE SCALE GENOMIC DNA]</scope>
    <source>
        <strain evidence="1 2">DSM 21600</strain>
    </source>
</reference>
<evidence type="ECO:0000313" key="2">
    <source>
        <dbReference type="Proteomes" id="UP000759443"/>
    </source>
</evidence>
<protein>
    <submittedName>
        <fullName evidence="1">Phage virion morphogenesis protein</fullName>
    </submittedName>
</protein>
<dbReference type="InterPro" id="IPR006522">
    <property type="entry name" value="Phage_virion_morphogenesis"/>
</dbReference>
<accession>A0ABS4E442</accession>
<dbReference type="EMBL" id="JAGGJU010000012">
    <property type="protein sequence ID" value="MBP1852688.1"/>
    <property type="molecule type" value="Genomic_DNA"/>
</dbReference>